<keyword evidence="2" id="KW-1185">Reference proteome</keyword>
<comment type="caution">
    <text evidence="1">The sequence shown here is derived from an EMBL/GenBank/DDBJ whole genome shotgun (WGS) entry which is preliminary data.</text>
</comment>
<organism evidence="1 2">
    <name type="scientific">Hyalomma asiaticum</name>
    <name type="common">Tick</name>
    <dbReference type="NCBI Taxonomy" id="266040"/>
    <lineage>
        <taxon>Eukaryota</taxon>
        <taxon>Metazoa</taxon>
        <taxon>Ecdysozoa</taxon>
        <taxon>Arthropoda</taxon>
        <taxon>Chelicerata</taxon>
        <taxon>Arachnida</taxon>
        <taxon>Acari</taxon>
        <taxon>Parasitiformes</taxon>
        <taxon>Ixodida</taxon>
        <taxon>Ixodoidea</taxon>
        <taxon>Ixodidae</taxon>
        <taxon>Hyalomminae</taxon>
        <taxon>Hyalomma</taxon>
    </lineage>
</organism>
<name>A0ACB7S2H4_HYAAI</name>
<dbReference type="EMBL" id="CM023486">
    <property type="protein sequence ID" value="KAH6929098.1"/>
    <property type="molecule type" value="Genomic_DNA"/>
</dbReference>
<proteinExistence type="predicted"/>
<evidence type="ECO:0000313" key="1">
    <source>
        <dbReference type="EMBL" id="KAH6929098.1"/>
    </source>
</evidence>
<dbReference type="Proteomes" id="UP000821845">
    <property type="component" value="Chromosome 6"/>
</dbReference>
<sequence>MQVTGEGHQQIQELVSPLVDRWKIFQPRFRLAGSGAPLEPSACTALLVGQEVLLEDRRHYAPATRWGFDSRLGIVEELATSEKEYNADLSGVFNLYAKPLKRLISMHEDEYKALFDWVEPILSISSLMTMKVKRDDRDWFLPVVSYSGAVVA</sequence>
<accession>A0ACB7S2H4</accession>
<protein>
    <submittedName>
        <fullName evidence="1">Uncharacterized protein</fullName>
    </submittedName>
</protein>
<gene>
    <name evidence="1" type="ORF">HPB50_023396</name>
</gene>
<reference evidence="1" key="1">
    <citation type="submission" date="2020-05" db="EMBL/GenBank/DDBJ databases">
        <title>Large-scale comparative analyses of tick genomes elucidate their genetic diversity and vector capacities.</title>
        <authorList>
            <person name="Jia N."/>
            <person name="Wang J."/>
            <person name="Shi W."/>
            <person name="Du L."/>
            <person name="Sun Y."/>
            <person name="Zhan W."/>
            <person name="Jiang J."/>
            <person name="Wang Q."/>
            <person name="Zhang B."/>
            <person name="Ji P."/>
            <person name="Sakyi L.B."/>
            <person name="Cui X."/>
            <person name="Yuan T."/>
            <person name="Jiang B."/>
            <person name="Yang W."/>
            <person name="Lam T.T.-Y."/>
            <person name="Chang Q."/>
            <person name="Ding S."/>
            <person name="Wang X."/>
            <person name="Zhu J."/>
            <person name="Ruan X."/>
            <person name="Zhao L."/>
            <person name="Wei J."/>
            <person name="Que T."/>
            <person name="Du C."/>
            <person name="Cheng J."/>
            <person name="Dai P."/>
            <person name="Han X."/>
            <person name="Huang E."/>
            <person name="Gao Y."/>
            <person name="Liu J."/>
            <person name="Shao H."/>
            <person name="Ye R."/>
            <person name="Li L."/>
            <person name="Wei W."/>
            <person name="Wang X."/>
            <person name="Wang C."/>
            <person name="Yang T."/>
            <person name="Huo Q."/>
            <person name="Li W."/>
            <person name="Guo W."/>
            <person name="Chen H."/>
            <person name="Zhou L."/>
            <person name="Ni X."/>
            <person name="Tian J."/>
            <person name="Zhou Y."/>
            <person name="Sheng Y."/>
            <person name="Liu T."/>
            <person name="Pan Y."/>
            <person name="Xia L."/>
            <person name="Li J."/>
            <person name="Zhao F."/>
            <person name="Cao W."/>
        </authorList>
    </citation>
    <scope>NUCLEOTIDE SEQUENCE</scope>
    <source>
        <strain evidence="1">Hyas-2018</strain>
    </source>
</reference>
<evidence type="ECO:0000313" key="2">
    <source>
        <dbReference type="Proteomes" id="UP000821845"/>
    </source>
</evidence>